<evidence type="ECO:0000313" key="3">
    <source>
        <dbReference type="Proteomes" id="UP000319980"/>
    </source>
</evidence>
<reference evidence="2 3" key="1">
    <citation type="journal article" date="2008" name="Int. J. Syst. Evol. Microbiol.">
        <title>Luteimonas marina sp. nov., isolated from seawater.</title>
        <authorList>
            <person name="Baik K.S."/>
            <person name="Park S.C."/>
            <person name="Kim M.S."/>
            <person name="Kim E.M."/>
            <person name="Park C."/>
            <person name="Chun J."/>
            <person name="Seong C.N."/>
        </authorList>
    </citation>
    <scope>NUCLEOTIDE SEQUENCE [LARGE SCALE GENOMIC DNA]</scope>
    <source>
        <strain evidence="2 3">FR1330</strain>
    </source>
</reference>
<protein>
    <submittedName>
        <fullName evidence="2">Prepilin-type N-terminal cleavage/methylation domain-containing protein</fullName>
    </submittedName>
</protein>
<comment type="caution">
    <text evidence="2">The sequence shown here is derived from an EMBL/GenBank/DDBJ whole genome shotgun (WGS) entry which is preliminary data.</text>
</comment>
<evidence type="ECO:0000256" key="1">
    <source>
        <dbReference type="SAM" id="Phobius"/>
    </source>
</evidence>
<sequence length="147" mass="16271">MSTRRRRRLARARGFTLLEAIVAMVIMASSLLALYGWLSANTISLNRAQAQLRSIEDARTALSIIDTVNPTDEPSGQREVGPLEVRWSSKSVEGQRPGISSAGMPTQFDHELFELAVEVLRDGRSVRGFSVRKAGWVASRAFNPEED</sequence>
<dbReference type="RefSeq" id="WP_146388742.1">
    <property type="nucleotide sequence ID" value="NZ_VOHK01000006.1"/>
</dbReference>
<evidence type="ECO:0000313" key="2">
    <source>
        <dbReference type="EMBL" id="TWT18639.1"/>
    </source>
</evidence>
<dbReference type="OrthoDB" id="5702865at2"/>
<name>A0A5C5TYP7_9GAMM</name>
<dbReference type="AlphaFoldDB" id="A0A5C5TYP7"/>
<dbReference type="EMBL" id="VOHK01000006">
    <property type="protein sequence ID" value="TWT18639.1"/>
    <property type="molecule type" value="Genomic_DNA"/>
</dbReference>
<feature type="transmembrane region" description="Helical" evidence="1">
    <location>
        <begin position="12"/>
        <end position="38"/>
    </location>
</feature>
<proteinExistence type="predicted"/>
<dbReference type="InterPro" id="IPR012902">
    <property type="entry name" value="N_methyl_site"/>
</dbReference>
<keyword evidence="1" id="KW-0812">Transmembrane</keyword>
<dbReference type="PROSITE" id="PS00409">
    <property type="entry name" value="PROKAR_NTER_METHYL"/>
    <property type="match status" value="1"/>
</dbReference>
<keyword evidence="1" id="KW-1133">Transmembrane helix</keyword>
<accession>A0A5C5TYP7</accession>
<organism evidence="2 3">
    <name type="scientific">Luteimonas marina</name>
    <dbReference type="NCBI Taxonomy" id="488485"/>
    <lineage>
        <taxon>Bacteria</taxon>
        <taxon>Pseudomonadati</taxon>
        <taxon>Pseudomonadota</taxon>
        <taxon>Gammaproteobacteria</taxon>
        <taxon>Lysobacterales</taxon>
        <taxon>Lysobacteraceae</taxon>
        <taxon>Luteimonas</taxon>
    </lineage>
</organism>
<dbReference type="Pfam" id="PF07963">
    <property type="entry name" value="N_methyl"/>
    <property type="match status" value="1"/>
</dbReference>
<keyword evidence="1" id="KW-0472">Membrane</keyword>
<dbReference type="NCBIfam" id="TIGR02532">
    <property type="entry name" value="IV_pilin_GFxxxE"/>
    <property type="match status" value="1"/>
</dbReference>
<keyword evidence="3" id="KW-1185">Reference proteome</keyword>
<gene>
    <name evidence="2" type="ORF">FQY83_14785</name>
</gene>
<dbReference type="Proteomes" id="UP000319980">
    <property type="component" value="Unassembled WGS sequence"/>
</dbReference>